<comment type="similarity">
    <text evidence="6">In the C-terminal section; belongs to the TrpF family.</text>
</comment>
<dbReference type="HAMAP" id="MF_00134_B">
    <property type="entry name" value="IGPS_B"/>
    <property type="match status" value="1"/>
</dbReference>
<dbReference type="Gene3D" id="3.20.20.70">
    <property type="entry name" value="Aldolase class I"/>
    <property type="match status" value="2"/>
</dbReference>
<dbReference type="Pfam" id="PF00697">
    <property type="entry name" value="PRAI"/>
    <property type="match status" value="1"/>
</dbReference>
<evidence type="ECO:0000256" key="10">
    <source>
        <dbReference type="ARBA" id="ARBA00023141"/>
    </source>
</evidence>
<comment type="similarity">
    <text evidence="5">In the N-terminal section; belongs to the TrpC family.</text>
</comment>
<evidence type="ECO:0000256" key="2">
    <source>
        <dbReference type="ARBA" id="ARBA00001633"/>
    </source>
</evidence>
<dbReference type="GO" id="GO:0016853">
    <property type="term" value="F:isomerase activity"/>
    <property type="evidence" value="ECO:0007669"/>
    <property type="project" value="UniProtKB-KW"/>
</dbReference>
<dbReference type="InterPro" id="IPR001468">
    <property type="entry name" value="Indole-3-GlycerolPSynthase_CS"/>
</dbReference>
<keyword evidence="7 15" id="KW-0028">Amino-acid biosynthesis</keyword>
<evidence type="ECO:0000256" key="1">
    <source>
        <dbReference type="ARBA" id="ARBA00001164"/>
    </source>
</evidence>
<evidence type="ECO:0000313" key="20">
    <source>
        <dbReference type="Proteomes" id="UP001501321"/>
    </source>
</evidence>
<accession>A0ABP8Q3E0</accession>
<evidence type="ECO:0000256" key="3">
    <source>
        <dbReference type="ARBA" id="ARBA00004664"/>
    </source>
</evidence>
<comment type="pathway">
    <text evidence="4 15">Amino-acid biosynthesis; L-tryptophan biosynthesis; L-tryptophan from chorismate: step 4/5.</text>
</comment>
<evidence type="ECO:0000256" key="8">
    <source>
        <dbReference type="ARBA" id="ARBA00022793"/>
    </source>
</evidence>
<comment type="catalytic activity">
    <reaction evidence="1 16">
        <text>N-(5-phospho-beta-D-ribosyl)anthranilate = 1-(2-carboxyphenylamino)-1-deoxy-D-ribulose 5-phosphate</text>
        <dbReference type="Rhea" id="RHEA:21540"/>
        <dbReference type="ChEBI" id="CHEBI:18277"/>
        <dbReference type="ChEBI" id="CHEBI:58613"/>
        <dbReference type="EC" id="5.3.1.24"/>
    </reaction>
</comment>
<dbReference type="EMBL" id="BAABFC010000009">
    <property type="protein sequence ID" value="GAA4496293.1"/>
    <property type="molecule type" value="Genomic_DNA"/>
</dbReference>
<dbReference type="InterPro" id="IPR013785">
    <property type="entry name" value="Aldolase_TIM"/>
</dbReference>
<evidence type="ECO:0000259" key="18">
    <source>
        <dbReference type="Pfam" id="PF00697"/>
    </source>
</evidence>
<evidence type="ECO:0000256" key="14">
    <source>
        <dbReference type="ARBA" id="ARBA00025592"/>
    </source>
</evidence>
<evidence type="ECO:0000256" key="6">
    <source>
        <dbReference type="ARBA" id="ARBA00009847"/>
    </source>
</evidence>
<name>A0ABP8Q3E0_9GAMM</name>
<dbReference type="EC" id="4.1.1.48" evidence="15"/>
<comment type="pathway">
    <text evidence="3 16">Amino-acid biosynthesis; L-tryptophan biosynthesis; L-tryptophan from chorismate: step 3/5.</text>
</comment>
<evidence type="ECO:0000313" key="19">
    <source>
        <dbReference type="EMBL" id="GAA4496293.1"/>
    </source>
</evidence>
<organism evidence="19 20">
    <name type="scientific">Pseudaeromonas paramecii</name>
    <dbReference type="NCBI Taxonomy" id="2138166"/>
    <lineage>
        <taxon>Bacteria</taxon>
        <taxon>Pseudomonadati</taxon>
        <taxon>Pseudomonadota</taxon>
        <taxon>Gammaproteobacteria</taxon>
        <taxon>Aeromonadales</taxon>
        <taxon>Aeromonadaceae</taxon>
        <taxon>Pseudaeromonas</taxon>
    </lineage>
</organism>
<keyword evidence="13" id="KW-0511">Multifunctional enzyme</keyword>
<dbReference type="PANTHER" id="PTHR22854:SF2">
    <property type="entry name" value="INDOLE-3-GLYCEROL-PHOSPHATE SYNTHASE"/>
    <property type="match status" value="1"/>
</dbReference>
<evidence type="ECO:0000256" key="7">
    <source>
        <dbReference type="ARBA" id="ARBA00022605"/>
    </source>
</evidence>
<evidence type="ECO:0000256" key="12">
    <source>
        <dbReference type="ARBA" id="ARBA00023239"/>
    </source>
</evidence>
<comment type="similarity">
    <text evidence="16">Belongs to the TrpF family.</text>
</comment>
<keyword evidence="11 16" id="KW-0413">Isomerase</keyword>
<comment type="catalytic activity">
    <reaction evidence="2 15">
        <text>1-(2-carboxyphenylamino)-1-deoxy-D-ribulose 5-phosphate + H(+) = (1S,2R)-1-C-(indol-3-yl)glycerol 3-phosphate + CO2 + H2O</text>
        <dbReference type="Rhea" id="RHEA:23476"/>
        <dbReference type="ChEBI" id="CHEBI:15377"/>
        <dbReference type="ChEBI" id="CHEBI:15378"/>
        <dbReference type="ChEBI" id="CHEBI:16526"/>
        <dbReference type="ChEBI" id="CHEBI:58613"/>
        <dbReference type="ChEBI" id="CHEBI:58866"/>
        <dbReference type="EC" id="4.1.1.48"/>
    </reaction>
</comment>
<dbReference type="EC" id="5.3.1.24" evidence="16"/>
<keyword evidence="8 15" id="KW-0210">Decarboxylase</keyword>
<dbReference type="SUPFAM" id="SSF51366">
    <property type="entry name" value="Ribulose-phoshate binding barrel"/>
    <property type="match status" value="2"/>
</dbReference>
<dbReference type="InterPro" id="IPR045186">
    <property type="entry name" value="Indole-3-glycerol_P_synth"/>
</dbReference>
<comment type="function">
    <text evidence="14">Bifunctional enzyme that catalyzes two sequential steps of tryptophan biosynthetic pathway. The first reaction is catalyzed by the isomerase, coded by the TrpF domain; the second reaction is catalyzed by the synthase, coded by the TrpC domain.</text>
</comment>
<evidence type="ECO:0000259" key="17">
    <source>
        <dbReference type="Pfam" id="PF00218"/>
    </source>
</evidence>
<dbReference type="CDD" id="cd00405">
    <property type="entry name" value="PRAI"/>
    <property type="match status" value="1"/>
</dbReference>
<dbReference type="PANTHER" id="PTHR22854">
    <property type="entry name" value="TRYPTOPHAN BIOSYNTHESIS PROTEIN"/>
    <property type="match status" value="1"/>
</dbReference>
<comment type="similarity">
    <text evidence="15">Belongs to the TrpC family.</text>
</comment>
<dbReference type="InterPro" id="IPR011060">
    <property type="entry name" value="RibuloseP-bd_barrel"/>
</dbReference>
<keyword evidence="9 15" id="KW-0822">Tryptophan biosynthesis</keyword>
<keyword evidence="12 15" id="KW-0456">Lyase</keyword>
<dbReference type="PROSITE" id="PS00614">
    <property type="entry name" value="IGPS"/>
    <property type="match status" value="1"/>
</dbReference>
<evidence type="ECO:0000256" key="13">
    <source>
        <dbReference type="ARBA" id="ARBA00023268"/>
    </source>
</evidence>
<dbReference type="Proteomes" id="UP001501321">
    <property type="component" value="Unassembled WGS sequence"/>
</dbReference>
<dbReference type="HAMAP" id="MF_00135">
    <property type="entry name" value="PRAI"/>
    <property type="match status" value="1"/>
</dbReference>
<dbReference type="InterPro" id="IPR013798">
    <property type="entry name" value="Indole-3-glycerol_P_synth_dom"/>
</dbReference>
<evidence type="ECO:0000256" key="11">
    <source>
        <dbReference type="ARBA" id="ARBA00023235"/>
    </source>
</evidence>
<sequence length="467" mass="50339">MINYTSINQTVLGKIVADKLEWVAARKASQPLASFEASLSPSDRNFYGALSQSQTVFILECKKASPSKGLIRADFDPAAIARVYGDYAAAISVLTDEKYFQGNFDFLPLVRAQVSVPVLCKDFVVDPYQIQLARHYQADAVLLMLSVLTDEAYRQLAAVAHSLNMGVLTEVSNEEELTRAIALDAKVVGINNRNLRDLTIDLDRTRQLAPRLPSDRIVICESGIYHHHQVKDLSHHAHGFLVGSSLMSQPDVAAACRALILGQNKVCGLTRPQDAAAACQAGALFGGLIFVPKSPRHVTTEQARLVMAGAPLQYVGVFQNAPLQEVAQTAASLGLAAVQLHGQEDADYLQALRPLLPAGCQIWKALAVSDHFPHDQYQALSPLADRLLLDSKVAGQCGGTGQAFDWQLLDNLDKSRLMLAGGLTPENAAQAAALGCQGLDFNSGVESAPGLKDADKLQRAFAALRAY</sequence>
<evidence type="ECO:0000256" key="16">
    <source>
        <dbReference type="HAMAP-Rule" id="MF_00135"/>
    </source>
</evidence>
<dbReference type="RefSeq" id="WP_345010857.1">
    <property type="nucleotide sequence ID" value="NZ_BAABFC010000009.1"/>
</dbReference>
<evidence type="ECO:0000256" key="4">
    <source>
        <dbReference type="ARBA" id="ARBA00004696"/>
    </source>
</evidence>
<evidence type="ECO:0000256" key="15">
    <source>
        <dbReference type="HAMAP-Rule" id="MF_00134"/>
    </source>
</evidence>
<dbReference type="NCBIfam" id="NF006945">
    <property type="entry name" value="PRK09427.1"/>
    <property type="match status" value="1"/>
</dbReference>
<protein>
    <recommendedName>
        <fullName evidence="15 16">Multifunctional fusion protein</fullName>
    </recommendedName>
    <domain>
        <recommendedName>
            <fullName evidence="15">Indole-3-glycerol phosphate synthase</fullName>
            <shortName evidence="15">IGPS</shortName>
            <ecNumber evidence="15">4.1.1.48</ecNumber>
        </recommendedName>
    </domain>
    <domain>
        <recommendedName>
            <fullName evidence="16">N-(5'-phosphoribosyl)anthranilate isomerase</fullName>
            <shortName evidence="16">PRAI</shortName>
            <ecNumber evidence="16">5.3.1.24</ecNumber>
        </recommendedName>
    </domain>
</protein>
<keyword evidence="20" id="KW-1185">Reference proteome</keyword>
<comment type="caution">
    <text evidence="19">The sequence shown here is derived from an EMBL/GenBank/DDBJ whole genome shotgun (WGS) entry which is preliminary data.</text>
</comment>
<dbReference type="Pfam" id="PF00218">
    <property type="entry name" value="IGPS"/>
    <property type="match status" value="1"/>
</dbReference>
<feature type="domain" description="Indole-3-glycerol phosphate synthase" evidence="17">
    <location>
        <begin position="13"/>
        <end position="259"/>
    </location>
</feature>
<reference evidence="20" key="1">
    <citation type="journal article" date="2019" name="Int. J. Syst. Evol. Microbiol.">
        <title>The Global Catalogue of Microorganisms (GCM) 10K type strain sequencing project: providing services to taxonomists for standard genome sequencing and annotation.</title>
        <authorList>
            <consortium name="The Broad Institute Genomics Platform"/>
            <consortium name="The Broad Institute Genome Sequencing Center for Infectious Disease"/>
            <person name="Wu L."/>
            <person name="Ma J."/>
        </authorList>
    </citation>
    <scope>NUCLEOTIDE SEQUENCE [LARGE SCALE GENOMIC DNA]</scope>
    <source>
        <strain evidence="20">JCM 32226</strain>
    </source>
</reference>
<evidence type="ECO:0000256" key="5">
    <source>
        <dbReference type="ARBA" id="ARBA00007902"/>
    </source>
</evidence>
<dbReference type="InterPro" id="IPR001240">
    <property type="entry name" value="PRAI_dom"/>
</dbReference>
<evidence type="ECO:0000256" key="9">
    <source>
        <dbReference type="ARBA" id="ARBA00022822"/>
    </source>
</evidence>
<feature type="domain" description="N-(5'phosphoribosyl) anthranilate isomerase (PRAI)" evidence="18">
    <location>
        <begin position="264"/>
        <end position="460"/>
    </location>
</feature>
<gene>
    <name evidence="19" type="primary">trpCF</name>
    <name evidence="15" type="synonym">trpC</name>
    <name evidence="16" type="synonym">trpF</name>
    <name evidence="19" type="ORF">GCM10023095_10980</name>
</gene>
<dbReference type="CDD" id="cd00331">
    <property type="entry name" value="IGPS"/>
    <property type="match status" value="1"/>
</dbReference>
<keyword evidence="10 15" id="KW-0057">Aromatic amino acid biosynthesis</keyword>
<proteinExistence type="inferred from homology"/>